<gene>
    <name evidence="10" type="primary">argS</name>
    <name evidence="14" type="ORF">A3H70_01750</name>
</gene>
<dbReference type="PRINTS" id="PR01038">
    <property type="entry name" value="TRNASYNTHARG"/>
</dbReference>
<sequence>MLTLDVKEAINSAFKKAFSYQPESLELVNPEPQFGDFALACHPFAKNLKLSPQEIASRLAANLISKSIVKTEAVAGYLNITIEAGRLGQEVLSEVIDKDKHFGVAKSKKEKILLEYSSPNTNKPLHLGHIRNNVLGMALARLLEARGAEVVKTQIINDRGIHIMKSLVAYQKLGNNETPESTGEKGDHFVGRFYVLFNEETMIDDAKEALCKWEAGDKDIKALWQTMNCWVYDGFKETYKSLGSKFDKDYYENATYLLGKKIISAGLKKGVFYKEADNSIWVDLTDIGLDKKVLQRSDGTSVYITQDLGLAVSRQKEWKFSRAIYVVGHEQEYHFRVLFAILKRLGYKWAEKLHHLSYGLVFLPEGKMKSREGKVVDADDVIAEVKNLALAEVKKRFPELPNIEAHERSKAIGLGALKFFLLRVTPTQAIHFNPKEAIAFEGSTGPYVQYAHARIASILKEETPLPPKKIDFSKLASPEDKNILLKILSYPKVASQAANSYSPNLICDYLVSLSQAFNTFYHKHQVLRAPDEETKHARLLLIKAVQIVLRNGLGLLGIDAPERM</sequence>
<proteinExistence type="inferred from homology"/>
<dbReference type="InterPro" id="IPR035684">
    <property type="entry name" value="ArgRS_core"/>
</dbReference>
<keyword evidence="4 10" id="KW-0436">Ligase</keyword>
<reference evidence="14 15" key="1">
    <citation type="journal article" date="2016" name="Nat. Commun.">
        <title>Thousands of microbial genomes shed light on interconnected biogeochemical processes in an aquifer system.</title>
        <authorList>
            <person name="Anantharaman K."/>
            <person name="Brown C.T."/>
            <person name="Hug L.A."/>
            <person name="Sharon I."/>
            <person name="Castelle C.J."/>
            <person name="Probst A.J."/>
            <person name="Thomas B.C."/>
            <person name="Singh A."/>
            <person name="Wilkins M.J."/>
            <person name="Karaoz U."/>
            <person name="Brodie E.L."/>
            <person name="Williams K.H."/>
            <person name="Hubbard S.S."/>
            <person name="Banfield J.F."/>
        </authorList>
    </citation>
    <scope>NUCLEOTIDE SEQUENCE [LARGE SCALE GENOMIC DNA]</scope>
</reference>
<keyword evidence="3 10" id="KW-0963">Cytoplasm</keyword>
<dbReference type="EMBL" id="MHKO01000058">
    <property type="protein sequence ID" value="OGY90923.1"/>
    <property type="molecule type" value="Genomic_DNA"/>
</dbReference>
<evidence type="ECO:0000256" key="6">
    <source>
        <dbReference type="ARBA" id="ARBA00022840"/>
    </source>
</evidence>
<dbReference type="SMART" id="SM00836">
    <property type="entry name" value="DALR_1"/>
    <property type="match status" value="1"/>
</dbReference>
<dbReference type="GO" id="GO:0006420">
    <property type="term" value="P:arginyl-tRNA aminoacylation"/>
    <property type="evidence" value="ECO:0007669"/>
    <property type="project" value="UniProtKB-UniRule"/>
</dbReference>
<dbReference type="SUPFAM" id="SSF47323">
    <property type="entry name" value="Anticodon-binding domain of a subclass of class I aminoacyl-tRNA synthetases"/>
    <property type="match status" value="1"/>
</dbReference>
<dbReference type="EC" id="6.1.1.19" evidence="10"/>
<dbReference type="InterPro" id="IPR014729">
    <property type="entry name" value="Rossmann-like_a/b/a_fold"/>
</dbReference>
<dbReference type="PANTHER" id="PTHR11956">
    <property type="entry name" value="ARGINYL-TRNA SYNTHETASE"/>
    <property type="match status" value="1"/>
</dbReference>
<dbReference type="Pfam" id="PF05746">
    <property type="entry name" value="DALR_1"/>
    <property type="match status" value="1"/>
</dbReference>
<dbReference type="Gene3D" id="3.30.1360.70">
    <property type="entry name" value="Arginyl tRNA synthetase N-terminal domain"/>
    <property type="match status" value="1"/>
</dbReference>
<dbReference type="HAMAP" id="MF_00123">
    <property type="entry name" value="Arg_tRNA_synth"/>
    <property type="match status" value="1"/>
</dbReference>
<feature type="domain" description="DALR anticodon binding" evidence="12">
    <location>
        <begin position="448"/>
        <end position="564"/>
    </location>
</feature>
<dbReference type="PROSITE" id="PS00178">
    <property type="entry name" value="AA_TRNA_LIGASE_I"/>
    <property type="match status" value="1"/>
</dbReference>
<dbReference type="GO" id="GO:0005737">
    <property type="term" value="C:cytoplasm"/>
    <property type="evidence" value="ECO:0007669"/>
    <property type="project" value="UniProtKB-SubCell"/>
</dbReference>
<feature type="domain" description="Arginyl tRNA synthetase N-terminal" evidence="13">
    <location>
        <begin position="4"/>
        <end position="82"/>
    </location>
</feature>
<dbReference type="SUPFAM" id="SSF52374">
    <property type="entry name" value="Nucleotidylyl transferase"/>
    <property type="match status" value="1"/>
</dbReference>
<dbReference type="CDD" id="cd07956">
    <property type="entry name" value="Anticodon_Ia_Arg"/>
    <property type="match status" value="1"/>
</dbReference>
<evidence type="ECO:0000313" key="15">
    <source>
        <dbReference type="Proteomes" id="UP000178109"/>
    </source>
</evidence>
<evidence type="ECO:0000256" key="1">
    <source>
        <dbReference type="ARBA" id="ARBA00004496"/>
    </source>
</evidence>
<evidence type="ECO:0000256" key="4">
    <source>
        <dbReference type="ARBA" id="ARBA00022598"/>
    </source>
</evidence>
<keyword evidence="6 10" id="KW-0067">ATP-binding</keyword>
<comment type="similarity">
    <text evidence="2 10 11">Belongs to the class-I aminoacyl-tRNA synthetase family.</text>
</comment>
<dbReference type="PANTHER" id="PTHR11956:SF5">
    <property type="entry name" value="ARGININE--TRNA LIGASE, CYTOPLASMIC"/>
    <property type="match status" value="1"/>
</dbReference>
<feature type="short sequence motif" description="'HIGH' region" evidence="10">
    <location>
        <begin position="119"/>
        <end position="129"/>
    </location>
</feature>
<dbReference type="InterPro" id="IPR001278">
    <property type="entry name" value="Arg-tRNA-ligase"/>
</dbReference>
<dbReference type="CDD" id="cd00671">
    <property type="entry name" value="ArgRS_core"/>
    <property type="match status" value="1"/>
</dbReference>
<dbReference type="GO" id="GO:0005524">
    <property type="term" value="F:ATP binding"/>
    <property type="evidence" value="ECO:0007669"/>
    <property type="project" value="UniProtKB-UniRule"/>
</dbReference>
<evidence type="ECO:0000256" key="11">
    <source>
        <dbReference type="RuleBase" id="RU363038"/>
    </source>
</evidence>
<comment type="subcellular location">
    <subcellularLocation>
        <location evidence="1 10">Cytoplasm</location>
    </subcellularLocation>
</comment>
<dbReference type="InterPro" id="IPR009080">
    <property type="entry name" value="tRNAsynth_Ia_anticodon-bd"/>
</dbReference>
<dbReference type="GO" id="GO:0004814">
    <property type="term" value="F:arginine-tRNA ligase activity"/>
    <property type="evidence" value="ECO:0007669"/>
    <property type="project" value="UniProtKB-UniRule"/>
</dbReference>
<evidence type="ECO:0000256" key="8">
    <source>
        <dbReference type="ARBA" id="ARBA00023146"/>
    </source>
</evidence>
<dbReference type="SUPFAM" id="SSF55190">
    <property type="entry name" value="Arginyl-tRNA synthetase (ArgRS), N-terminal 'additional' domain"/>
    <property type="match status" value="1"/>
</dbReference>
<evidence type="ECO:0000256" key="7">
    <source>
        <dbReference type="ARBA" id="ARBA00022917"/>
    </source>
</evidence>
<dbReference type="InterPro" id="IPR005148">
    <property type="entry name" value="Arg-tRNA-synth_N"/>
</dbReference>
<keyword evidence="8 10" id="KW-0030">Aminoacyl-tRNA synthetase</keyword>
<protein>
    <recommendedName>
        <fullName evidence="10">Arginine--tRNA ligase</fullName>
        <ecNumber evidence="10">6.1.1.19</ecNumber>
    </recommendedName>
    <alternativeName>
        <fullName evidence="10">Arginyl-tRNA synthetase</fullName>
        <shortName evidence="10">ArgRS</shortName>
    </alternativeName>
</protein>
<comment type="catalytic activity">
    <reaction evidence="9 10">
        <text>tRNA(Arg) + L-arginine + ATP = L-arginyl-tRNA(Arg) + AMP + diphosphate</text>
        <dbReference type="Rhea" id="RHEA:20301"/>
        <dbReference type="Rhea" id="RHEA-COMP:9658"/>
        <dbReference type="Rhea" id="RHEA-COMP:9673"/>
        <dbReference type="ChEBI" id="CHEBI:30616"/>
        <dbReference type="ChEBI" id="CHEBI:32682"/>
        <dbReference type="ChEBI" id="CHEBI:33019"/>
        <dbReference type="ChEBI" id="CHEBI:78442"/>
        <dbReference type="ChEBI" id="CHEBI:78513"/>
        <dbReference type="ChEBI" id="CHEBI:456215"/>
        <dbReference type="EC" id="6.1.1.19"/>
    </reaction>
</comment>
<evidence type="ECO:0000256" key="5">
    <source>
        <dbReference type="ARBA" id="ARBA00022741"/>
    </source>
</evidence>
<dbReference type="SMART" id="SM01016">
    <property type="entry name" value="Arg_tRNA_synt_N"/>
    <property type="match status" value="1"/>
</dbReference>
<dbReference type="Pfam" id="PF03485">
    <property type="entry name" value="Arg_tRNA_synt_N"/>
    <property type="match status" value="1"/>
</dbReference>
<dbReference type="STRING" id="1798553.A3H70_01750"/>
<dbReference type="Pfam" id="PF00750">
    <property type="entry name" value="tRNA-synt_1d"/>
    <property type="match status" value="1"/>
</dbReference>
<name>A0A1G2BP67_9BACT</name>
<dbReference type="InterPro" id="IPR008909">
    <property type="entry name" value="DALR_anticod-bd"/>
</dbReference>
<organism evidence="14 15">
    <name type="scientific">Candidatus Komeilibacteria bacterium RIFCSPLOWO2_02_FULL_48_11</name>
    <dbReference type="NCBI Taxonomy" id="1798553"/>
    <lineage>
        <taxon>Bacteria</taxon>
        <taxon>Candidatus Komeiliibacteriota</taxon>
    </lineage>
</organism>
<dbReference type="FunFam" id="1.10.730.10:FF:000008">
    <property type="entry name" value="Arginine--tRNA ligase"/>
    <property type="match status" value="1"/>
</dbReference>
<evidence type="ECO:0000313" key="14">
    <source>
        <dbReference type="EMBL" id="OGY90923.1"/>
    </source>
</evidence>
<keyword evidence="5 10" id="KW-0547">Nucleotide-binding</keyword>
<evidence type="ECO:0000259" key="12">
    <source>
        <dbReference type="SMART" id="SM00836"/>
    </source>
</evidence>
<comment type="subunit">
    <text evidence="10">Monomer.</text>
</comment>
<dbReference type="InterPro" id="IPR001412">
    <property type="entry name" value="aa-tRNA-synth_I_CS"/>
</dbReference>
<evidence type="ECO:0000256" key="3">
    <source>
        <dbReference type="ARBA" id="ARBA00022490"/>
    </source>
</evidence>
<dbReference type="Proteomes" id="UP000178109">
    <property type="component" value="Unassembled WGS sequence"/>
</dbReference>
<comment type="caution">
    <text evidence="14">The sequence shown here is derived from an EMBL/GenBank/DDBJ whole genome shotgun (WGS) entry which is preliminary data.</text>
</comment>
<evidence type="ECO:0000256" key="9">
    <source>
        <dbReference type="ARBA" id="ARBA00049339"/>
    </source>
</evidence>
<accession>A0A1G2BP67</accession>
<evidence type="ECO:0000256" key="10">
    <source>
        <dbReference type="HAMAP-Rule" id="MF_00123"/>
    </source>
</evidence>
<dbReference type="Gene3D" id="1.10.730.10">
    <property type="entry name" value="Isoleucyl-tRNA Synthetase, Domain 1"/>
    <property type="match status" value="1"/>
</dbReference>
<evidence type="ECO:0000259" key="13">
    <source>
        <dbReference type="SMART" id="SM01016"/>
    </source>
</evidence>
<keyword evidence="7 10" id="KW-0648">Protein biosynthesis</keyword>
<dbReference type="NCBIfam" id="TIGR00456">
    <property type="entry name" value="argS"/>
    <property type="match status" value="1"/>
</dbReference>
<dbReference type="InterPro" id="IPR036695">
    <property type="entry name" value="Arg-tRNA-synth_N_sf"/>
</dbReference>
<dbReference type="AlphaFoldDB" id="A0A1G2BP67"/>
<evidence type="ECO:0000256" key="2">
    <source>
        <dbReference type="ARBA" id="ARBA00005594"/>
    </source>
</evidence>
<dbReference type="Gene3D" id="3.40.50.620">
    <property type="entry name" value="HUPs"/>
    <property type="match status" value="1"/>
</dbReference>